<feature type="transmembrane region" description="Helical" evidence="1">
    <location>
        <begin position="6"/>
        <end position="23"/>
    </location>
</feature>
<accession>A0A195FI69</accession>
<evidence type="ECO:0000313" key="3">
    <source>
        <dbReference type="Proteomes" id="UP000078541"/>
    </source>
</evidence>
<keyword evidence="1" id="KW-1133">Transmembrane helix</keyword>
<organism evidence="2 3">
    <name type="scientific">Trachymyrmex septentrionalis</name>
    <dbReference type="NCBI Taxonomy" id="34720"/>
    <lineage>
        <taxon>Eukaryota</taxon>
        <taxon>Metazoa</taxon>
        <taxon>Ecdysozoa</taxon>
        <taxon>Arthropoda</taxon>
        <taxon>Hexapoda</taxon>
        <taxon>Insecta</taxon>
        <taxon>Pterygota</taxon>
        <taxon>Neoptera</taxon>
        <taxon>Endopterygota</taxon>
        <taxon>Hymenoptera</taxon>
        <taxon>Apocrita</taxon>
        <taxon>Aculeata</taxon>
        <taxon>Formicoidea</taxon>
        <taxon>Formicidae</taxon>
        <taxon>Myrmicinae</taxon>
        <taxon>Trachymyrmex</taxon>
    </lineage>
</organism>
<proteinExistence type="predicted"/>
<name>A0A195FI69_9HYME</name>
<feature type="transmembrane region" description="Helical" evidence="1">
    <location>
        <begin position="119"/>
        <end position="139"/>
    </location>
</feature>
<sequence length="194" mass="21901">MLWRLFAVLILGGFIAIYSCEPMNRKHLLKTSGTIECASNGEDITKCKTYESADTSSQNRENQTQSNRQARQRLLDDINVGEVSARKKDKKGKDRVVFYMLAALKAALLYGLLHGVAALAGKAILLAKVAIAIAIAAIVKKNDPEKVSYEIVKHPHTSYIQTHSSSVDYDHRSDYGDDRNDYLYEHRKRRQLIF</sequence>
<keyword evidence="3" id="KW-1185">Reference proteome</keyword>
<dbReference type="GO" id="GO:0016020">
    <property type="term" value="C:membrane"/>
    <property type="evidence" value="ECO:0007669"/>
    <property type="project" value="TreeGrafter"/>
</dbReference>
<protein>
    <submittedName>
        <fullName evidence="2">Uncharacterized protein</fullName>
    </submittedName>
</protein>
<keyword evidence="1" id="KW-0812">Transmembrane</keyword>
<keyword evidence="1" id="KW-0472">Membrane</keyword>
<reference evidence="2 3" key="1">
    <citation type="submission" date="2016-03" db="EMBL/GenBank/DDBJ databases">
        <title>Trachymyrmex septentrionalis WGS genome.</title>
        <authorList>
            <person name="Nygaard S."/>
            <person name="Hu H."/>
            <person name="Boomsma J."/>
            <person name="Zhang G."/>
        </authorList>
    </citation>
    <scope>NUCLEOTIDE SEQUENCE [LARGE SCALE GENOMIC DNA]</scope>
    <source>
        <strain evidence="2">Tsep2-gDNA-1</strain>
        <tissue evidence="2">Whole body</tissue>
    </source>
</reference>
<dbReference type="PROSITE" id="PS51257">
    <property type="entry name" value="PROKAR_LIPOPROTEIN"/>
    <property type="match status" value="1"/>
</dbReference>
<evidence type="ECO:0000256" key="1">
    <source>
        <dbReference type="SAM" id="Phobius"/>
    </source>
</evidence>
<dbReference type="InterPro" id="IPR012464">
    <property type="entry name" value="DUF1676"/>
</dbReference>
<dbReference type="EMBL" id="KQ981560">
    <property type="protein sequence ID" value="KYN39952.1"/>
    <property type="molecule type" value="Genomic_DNA"/>
</dbReference>
<dbReference type="STRING" id="34720.A0A195FI69"/>
<dbReference type="PANTHER" id="PTHR21879">
    <property type="entry name" value="FI03362P-RELATED-RELATED"/>
    <property type="match status" value="1"/>
</dbReference>
<dbReference type="AlphaFoldDB" id="A0A195FI69"/>
<feature type="transmembrane region" description="Helical" evidence="1">
    <location>
        <begin position="96"/>
        <end position="113"/>
    </location>
</feature>
<dbReference type="Pfam" id="PF07898">
    <property type="entry name" value="DUF1676"/>
    <property type="match status" value="1"/>
</dbReference>
<dbReference type="PANTHER" id="PTHR21879:SF22">
    <property type="entry name" value="FI03362P-RELATED"/>
    <property type="match status" value="1"/>
</dbReference>
<dbReference type="Proteomes" id="UP000078541">
    <property type="component" value="Unassembled WGS sequence"/>
</dbReference>
<evidence type="ECO:0000313" key="2">
    <source>
        <dbReference type="EMBL" id="KYN39952.1"/>
    </source>
</evidence>
<gene>
    <name evidence="2" type="ORF">ALC56_05720</name>
</gene>